<protein>
    <submittedName>
        <fullName evidence="1">Uncharacterized protein</fullName>
    </submittedName>
</protein>
<reference evidence="1 2" key="1">
    <citation type="submission" date="2020-03" db="EMBL/GenBank/DDBJ databases">
        <title>Whole genome shotgun sequence of Phytohabitans flavus NBRC 107702.</title>
        <authorList>
            <person name="Komaki H."/>
            <person name="Tamura T."/>
        </authorList>
    </citation>
    <scope>NUCLEOTIDE SEQUENCE [LARGE SCALE GENOMIC DNA]</scope>
    <source>
        <strain evidence="1 2">NBRC 107702</strain>
    </source>
</reference>
<evidence type="ECO:0000313" key="1">
    <source>
        <dbReference type="EMBL" id="BCB81025.1"/>
    </source>
</evidence>
<evidence type="ECO:0000313" key="2">
    <source>
        <dbReference type="Proteomes" id="UP000502508"/>
    </source>
</evidence>
<sequence>MGGIGGIRCEDIRAEMEAETLVRRIGGRELHSGMQLQDKADRSCSLMQGACSSRNDHEYAR</sequence>
<name>A0A6F8Y4J7_9ACTN</name>
<dbReference type="EMBL" id="AP022870">
    <property type="protein sequence ID" value="BCB81025.1"/>
    <property type="molecule type" value="Genomic_DNA"/>
</dbReference>
<dbReference type="KEGG" id="pfla:Pflav_074350"/>
<accession>A0A6F8Y4J7</accession>
<dbReference type="Proteomes" id="UP000502508">
    <property type="component" value="Chromosome"/>
</dbReference>
<organism evidence="1 2">
    <name type="scientific">Phytohabitans flavus</name>
    <dbReference type="NCBI Taxonomy" id="1076124"/>
    <lineage>
        <taxon>Bacteria</taxon>
        <taxon>Bacillati</taxon>
        <taxon>Actinomycetota</taxon>
        <taxon>Actinomycetes</taxon>
        <taxon>Micromonosporales</taxon>
        <taxon>Micromonosporaceae</taxon>
    </lineage>
</organism>
<proteinExistence type="predicted"/>
<gene>
    <name evidence="1" type="ORF">Pflav_074350</name>
</gene>
<dbReference type="AlphaFoldDB" id="A0A6F8Y4J7"/>
<keyword evidence="2" id="KW-1185">Reference proteome</keyword>
<reference evidence="1 2" key="2">
    <citation type="submission" date="2020-03" db="EMBL/GenBank/DDBJ databases">
        <authorList>
            <person name="Ichikawa N."/>
            <person name="Kimura A."/>
            <person name="Kitahashi Y."/>
            <person name="Uohara A."/>
        </authorList>
    </citation>
    <scope>NUCLEOTIDE SEQUENCE [LARGE SCALE GENOMIC DNA]</scope>
    <source>
        <strain evidence="1 2">NBRC 107702</strain>
    </source>
</reference>